<gene>
    <name evidence="1" type="ORF">ACAOBT_LOCUS10344</name>
</gene>
<protein>
    <submittedName>
        <fullName evidence="1">Uncharacterized protein</fullName>
    </submittedName>
</protein>
<dbReference type="AlphaFoldDB" id="A0A9P0PBG0"/>
<keyword evidence="2" id="KW-1185">Reference proteome</keyword>
<reference evidence="1" key="1">
    <citation type="submission" date="2022-03" db="EMBL/GenBank/DDBJ databases">
        <authorList>
            <person name="Sayadi A."/>
        </authorList>
    </citation>
    <scope>NUCLEOTIDE SEQUENCE</scope>
</reference>
<comment type="caution">
    <text evidence="1">The sequence shown here is derived from an EMBL/GenBank/DDBJ whole genome shotgun (WGS) entry which is preliminary data.</text>
</comment>
<dbReference type="Proteomes" id="UP001152888">
    <property type="component" value="Unassembled WGS sequence"/>
</dbReference>
<name>A0A9P0PBG0_ACAOB</name>
<accession>A0A9P0PBG0</accession>
<dbReference type="EMBL" id="CAKOFQ010006804">
    <property type="protein sequence ID" value="CAH1973055.1"/>
    <property type="molecule type" value="Genomic_DNA"/>
</dbReference>
<evidence type="ECO:0000313" key="1">
    <source>
        <dbReference type="EMBL" id="CAH1973055.1"/>
    </source>
</evidence>
<dbReference type="Gene3D" id="1.10.10.60">
    <property type="entry name" value="Homeodomain-like"/>
    <property type="match status" value="1"/>
</dbReference>
<proteinExistence type="predicted"/>
<sequence length="49" mass="5688">MARGITLNLRIKELIILKYRSGIKQATIAKQSNLSRSVIYKTMKFFEDV</sequence>
<evidence type="ECO:0000313" key="2">
    <source>
        <dbReference type="Proteomes" id="UP001152888"/>
    </source>
</evidence>
<organism evidence="1 2">
    <name type="scientific">Acanthoscelides obtectus</name>
    <name type="common">Bean weevil</name>
    <name type="synonym">Bruchus obtectus</name>
    <dbReference type="NCBI Taxonomy" id="200917"/>
    <lineage>
        <taxon>Eukaryota</taxon>
        <taxon>Metazoa</taxon>
        <taxon>Ecdysozoa</taxon>
        <taxon>Arthropoda</taxon>
        <taxon>Hexapoda</taxon>
        <taxon>Insecta</taxon>
        <taxon>Pterygota</taxon>
        <taxon>Neoptera</taxon>
        <taxon>Endopterygota</taxon>
        <taxon>Coleoptera</taxon>
        <taxon>Polyphaga</taxon>
        <taxon>Cucujiformia</taxon>
        <taxon>Chrysomeloidea</taxon>
        <taxon>Chrysomelidae</taxon>
        <taxon>Bruchinae</taxon>
        <taxon>Bruchini</taxon>
        <taxon>Acanthoscelides</taxon>
    </lineage>
</organism>